<dbReference type="Pfam" id="PF00665">
    <property type="entry name" value="rve"/>
    <property type="match status" value="1"/>
</dbReference>
<evidence type="ECO:0000256" key="1">
    <source>
        <dbReference type="ARBA" id="ARBA00002286"/>
    </source>
</evidence>
<dbReference type="PANTHER" id="PTHR46889:SF4">
    <property type="entry name" value="TRANSPOSASE INSO FOR INSERTION SEQUENCE ELEMENT IS911B-RELATED"/>
    <property type="match status" value="1"/>
</dbReference>
<dbReference type="PROSITE" id="PS50994">
    <property type="entry name" value="INTEGRASE"/>
    <property type="match status" value="1"/>
</dbReference>
<dbReference type="EMBL" id="SOHE01000034">
    <property type="protein sequence ID" value="TFD51700.1"/>
    <property type="molecule type" value="Genomic_DNA"/>
</dbReference>
<dbReference type="GO" id="GO:0015074">
    <property type="term" value="P:DNA integration"/>
    <property type="evidence" value="ECO:0007669"/>
    <property type="project" value="InterPro"/>
</dbReference>
<reference evidence="3 4" key="1">
    <citation type="submission" date="2019-03" db="EMBL/GenBank/DDBJ databases">
        <title>Genomics of glacier-inhabiting Cryobacterium strains.</title>
        <authorList>
            <person name="Liu Q."/>
            <person name="Xin Y.-H."/>
        </authorList>
    </citation>
    <scope>NUCLEOTIDE SEQUENCE [LARGE SCALE GENOMIC DNA]</scope>
    <source>
        <strain evidence="3 4">Hh14</strain>
    </source>
</reference>
<comment type="function">
    <text evidence="1">Involved in the transposition of the insertion sequence.</text>
</comment>
<dbReference type="Proteomes" id="UP000297447">
    <property type="component" value="Unassembled WGS sequence"/>
</dbReference>
<dbReference type="PANTHER" id="PTHR46889">
    <property type="entry name" value="TRANSPOSASE INSF FOR INSERTION SEQUENCE IS3B-RELATED"/>
    <property type="match status" value="1"/>
</dbReference>
<dbReference type="InterPro" id="IPR001584">
    <property type="entry name" value="Integrase_cat-core"/>
</dbReference>
<evidence type="ECO:0000259" key="2">
    <source>
        <dbReference type="PROSITE" id="PS50994"/>
    </source>
</evidence>
<dbReference type="Gene3D" id="3.30.420.10">
    <property type="entry name" value="Ribonuclease H-like superfamily/Ribonuclease H"/>
    <property type="match status" value="1"/>
</dbReference>
<dbReference type="NCBIfam" id="NF033516">
    <property type="entry name" value="transpos_IS3"/>
    <property type="match status" value="1"/>
</dbReference>
<accession>A0A4R9A569</accession>
<gene>
    <name evidence="3" type="ORF">E3T55_07245</name>
</gene>
<name>A0A4R9A569_9MICO</name>
<comment type="caution">
    <text evidence="3">The sequence shown here is derived from an EMBL/GenBank/DDBJ whole genome shotgun (WGS) entry which is preliminary data.</text>
</comment>
<organism evidence="3 4">
    <name type="scientific">Cryobacterium frigoriphilum</name>
    <dbReference type="NCBI Taxonomy" id="1259150"/>
    <lineage>
        <taxon>Bacteria</taxon>
        <taxon>Bacillati</taxon>
        <taxon>Actinomycetota</taxon>
        <taxon>Actinomycetes</taxon>
        <taxon>Micrococcales</taxon>
        <taxon>Microbacteriaceae</taxon>
        <taxon>Cryobacterium</taxon>
    </lineage>
</organism>
<dbReference type="SUPFAM" id="SSF53098">
    <property type="entry name" value="Ribonuclease H-like"/>
    <property type="match status" value="1"/>
</dbReference>
<keyword evidence="4" id="KW-1185">Reference proteome</keyword>
<dbReference type="AlphaFoldDB" id="A0A4R9A569"/>
<dbReference type="Pfam" id="PF13333">
    <property type="entry name" value="rve_2"/>
    <property type="match status" value="1"/>
</dbReference>
<evidence type="ECO:0000313" key="4">
    <source>
        <dbReference type="Proteomes" id="UP000297447"/>
    </source>
</evidence>
<evidence type="ECO:0000313" key="3">
    <source>
        <dbReference type="EMBL" id="TFD51700.1"/>
    </source>
</evidence>
<proteinExistence type="predicted"/>
<dbReference type="InterPro" id="IPR050900">
    <property type="entry name" value="Transposase_IS3/IS150/IS904"/>
</dbReference>
<dbReference type="InterPro" id="IPR025948">
    <property type="entry name" value="HTH-like_dom"/>
</dbReference>
<dbReference type="InterPro" id="IPR048020">
    <property type="entry name" value="Transpos_IS3"/>
</dbReference>
<feature type="domain" description="Integrase catalytic" evidence="2">
    <location>
        <begin position="114"/>
        <end position="291"/>
    </location>
</feature>
<dbReference type="Pfam" id="PF13276">
    <property type="entry name" value="HTH_21"/>
    <property type="match status" value="1"/>
</dbReference>
<dbReference type="InterPro" id="IPR036397">
    <property type="entry name" value="RNaseH_sf"/>
</dbReference>
<dbReference type="OrthoDB" id="4281720at2"/>
<protein>
    <submittedName>
        <fullName evidence="3">IS3 family transposase</fullName>
    </submittedName>
</protein>
<sequence length="301" mass="34685">MGYERKAFELMLAEKTNFTITRMVRLLEVSRSGYYVWLDRKPSDRAIRRENIEQKVAWFHGDSDEVYGSPRILADLRADGETISRKTVAKTMQRLGLVGICPKKWRTTTIIDHADAYPVDAVKRKWDTGALNQVWVGDITYLRTWEGWVYLATVIDAHSRRVIGWAIADHMRTDLIENALVMAMTLRGDRPAQVIFHSDRGTQYASAQITAFAIKNGITRSMGLTGICWDNAMAESFFATLKTEFYYRRVWPTRDRATREVGAWIEDRYNRRRRHSSIGDVTPVTFELQYSSETAEVQLAA</sequence>
<dbReference type="InterPro" id="IPR012337">
    <property type="entry name" value="RNaseH-like_sf"/>
</dbReference>
<dbReference type="GO" id="GO:0003676">
    <property type="term" value="F:nucleic acid binding"/>
    <property type="evidence" value="ECO:0007669"/>
    <property type="project" value="InterPro"/>
</dbReference>